<dbReference type="GO" id="GO:0000978">
    <property type="term" value="F:RNA polymerase II cis-regulatory region sequence-specific DNA binding"/>
    <property type="evidence" value="ECO:0007669"/>
    <property type="project" value="TreeGrafter"/>
</dbReference>
<dbReference type="InterPro" id="IPR001356">
    <property type="entry name" value="HD"/>
</dbReference>
<protein>
    <recommendedName>
        <fullName evidence="7">Homeobox domain-containing protein</fullName>
    </recommendedName>
</protein>
<dbReference type="InterPro" id="IPR009057">
    <property type="entry name" value="Homeodomain-like_sf"/>
</dbReference>
<evidence type="ECO:0000256" key="4">
    <source>
        <dbReference type="PROSITE-ProRule" id="PRU00108"/>
    </source>
</evidence>
<dbReference type="InterPro" id="IPR051000">
    <property type="entry name" value="Homeobox_DNA-bind_prot"/>
</dbReference>
<comment type="subcellular location">
    <subcellularLocation>
        <location evidence="4 5">Nucleus</location>
    </subcellularLocation>
</comment>
<evidence type="ECO:0000259" key="7">
    <source>
        <dbReference type="PROSITE" id="PS50071"/>
    </source>
</evidence>
<evidence type="ECO:0000313" key="8">
    <source>
        <dbReference type="EMBL" id="OSX67272.1"/>
    </source>
</evidence>
<feature type="compositionally biased region" description="Basic and acidic residues" evidence="6">
    <location>
        <begin position="181"/>
        <end position="213"/>
    </location>
</feature>
<dbReference type="PANTHER" id="PTHR24324">
    <property type="entry name" value="HOMEOBOX PROTEIN HHEX"/>
    <property type="match status" value="1"/>
</dbReference>
<evidence type="ECO:0000256" key="6">
    <source>
        <dbReference type="SAM" id="MobiDB-lite"/>
    </source>
</evidence>
<dbReference type="CDD" id="cd00086">
    <property type="entry name" value="homeodomain"/>
    <property type="match status" value="1"/>
</dbReference>
<feature type="domain" description="Homeobox" evidence="7">
    <location>
        <begin position="9"/>
        <end position="69"/>
    </location>
</feature>
<dbReference type="PROSITE" id="PS50071">
    <property type="entry name" value="HOMEOBOX_2"/>
    <property type="match status" value="1"/>
</dbReference>
<dbReference type="GeneID" id="36325114"/>
<dbReference type="GO" id="GO:0000981">
    <property type="term" value="F:DNA-binding transcription factor activity, RNA polymerase II-specific"/>
    <property type="evidence" value="ECO:0007669"/>
    <property type="project" value="InterPro"/>
</dbReference>
<accession>A0A1X6NFJ8</accession>
<dbReference type="RefSeq" id="XP_024344066.1">
    <property type="nucleotide sequence ID" value="XM_024480164.1"/>
</dbReference>
<evidence type="ECO:0000256" key="5">
    <source>
        <dbReference type="RuleBase" id="RU000682"/>
    </source>
</evidence>
<dbReference type="InterPro" id="IPR017970">
    <property type="entry name" value="Homeobox_CS"/>
</dbReference>
<dbReference type="AlphaFoldDB" id="A0A1X6NFJ8"/>
<reference evidence="8 9" key="1">
    <citation type="submission" date="2017-04" db="EMBL/GenBank/DDBJ databases">
        <title>Genome Sequence of the Model Brown-Rot Fungus Postia placenta SB12.</title>
        <authorList>
            <consortium name="DOE Joint Genome Institute"/>
            <person name="Gaskell J."/>
            <person name="Kersten P."/>
            <person name="Larrondo L.F."/>
            <person name="Canessa P."/>
            <person name="Martinez D."/>
            <person name="Hibbett D."/>
            <person name="Schmoll M."/>
            <person name="Kubicek C.P."/>
            <person name="Martinez A.T."/>
            <person name="Yadav J."/>
            <person name="Master E."/>
            <person name="Magnuson J.K."/>
            <person name="James T."/>
            <person name="Yaver D."/>
            <person name="Berka R."/>
            <person name="Labutti K."/>
            <person name="Lipzen A."/>
            <person name="Aerts A."/>
            <person name="Barry K."/>
            <person name="Henrissat B."/>
            <person name="Blanchette R."/>
            <person name="Grigoriev I."/>
            <person name="Cullen D."/>
        </authorList>
    </citation>
    <scope>NUCLEOTIDE SEQUENCE [LARGE SCALE GENOMIC DNA]</scope>
    <source>
        <strain evidence="8 9">MAD-698-R-SB12</strain>
    </source>
</reference>
<keyword evidence="2 4" id="KW-0371">Homeobox</keyword>
<keyword evidence="9" id="KW-1185">Reference proteome</keyword>
<sequence length="265" mass="29201">MPQADGGDMKERRTRRRMSEEQLQLLEALFSDTTHPTREVKETLADRIGMDSKSITIWFQNRRQTARRKSSRASDVGEGLLQADVPGKPSAVPKAEAKDAKRPALVTIAQVDSSCRPIASVDHNMVCQAPLPLDAVGSDGLSLEQSAMMTSVSPAINQALSGTPSNDRDKSDAQNMKRKKHDLDWACEHASKRRRTGEPDAPEKLDTDLDPKNNDGTYRLAQTELKDEIILDGISAQYRDALPPDIVLGISLLFGFKYSGDVTSR</sequence>
<dbReference type="SMART" id="SM00389">
    <property type="entry name" value="HOX"/>
    <property type="match status" value="1"/>
</dbReference>
<feature type="DNA-binding region" description="Homeobox" evidence="4">
    <location>
        <begin position="11"/>
        <end position="70"/>
    </location>
</feature>
<dbReference type="PANTHER" id="PTHR24324:SF9">
    <property type="entry name" value="HOMEOBOX DOMAIN-CONTAINING PROTEIN"/>
    <property type="match status" value="1"/>
</dbReference>
<dbReference type="Gene3D" id="1.10.10.60">
    <property type="entry name" value="Homeodomain-like"/>
    <property type="match status" value="1"/>
</dbReference>
<gene>
    <name evidence="8" type="ORF">POSPLADRAFT_1051422</name>
</gene>
<keyword evidence="1 4" id="KW-0238">DNA-binding</keyword>
<dbReference type="OrthoDB" id="6159439at2759"/>
<dbReference type="STRING" id="670580.A0A1X6NFJ8"/>
<dbReference type="Proteomes" id="UP000194127">
    <property type="component" value="Unassembled WGS sequence"/>
</dbReference>
<proteinExistence type="predicted"/>
<dbReference type="GO" id="GO:0030154">
    <property type="term" value="P:cell differentiation"/>
    <property type="evidence" value="ECO:0007669"/>
    <property type="project" value="TreeGrafter"/>
</dbReference>
<keyword evidence="3 4" id="KW-0539">Nucleus</keyword>
<feature type="region of interest" description="Disordered" evidence="6">
    <location>
        <begin position="66"/>
        <end position="98"/>
    </location>
</feature>
<evidence type="ECO:0000313" key="9">
    <source>
        <dbReference type="Proteomes" id="UP000194127"/>
    </source>
</evidence>
<feature type="region of interest" description="Disordered" evidence="6">
    <location>
        <begin position="159"/>
        <end position="216"/>
    </location>
</feature>
<dbReference type="Pfam" id="PF00046">
    <property type="entry name" value="Homeodomain"/>
    <property type="match status" value="1"/>
</dbReference>
<dbReference type="SUPFAM" id="SSF46689">
    <property type="entry name" value="Homeodomain-like"/>
    <property type="match status" value="1"/>
</dbReference>
<name>A0A1X6NFJ8_9APHY</name>
<evidence type="ECO:0000256" key="3">
    <source>
        <dbReference type="ARBA" id="ARBA00023242"/>
    </source>
</evidence>
<dbReference type="GO" id="GO:0005634">
    <property type="term" value="C:nucleus"/>
    <property type="evidence" value="ECO:0007669"/>
    <property type="project" value="UniProtKB-SubCell"/>
</dbReference>
<evidence type="ECO:0000256" key="1">
    <source>
        <dbReference type="ARBA" id="ARBA00023125"/>
    </source>
</evidence>
<evidence type="ECO:0000256" key="2">
    <source>
        <dbReference type="ARBA" id="ARBA00023155"/>
    </source>
</evidence>
<dbReference type="EMBL" id="KZ110591">
    <property type="protein sequence ID" value="OSX67272.1"/>
    <property type="molecule type" value="Genomic_DNA"/>
</dbReference>
<dbReference type="PROSITE" id="PS00027">
    <property type="entry name" value="HOMEOBOX_1"/>
    <property type="match status" value="1"/>
</dbReference>
<organism evidence="8 9">
    <name type="scientific">Postia placenta MAD-698-R-SB12</name>
    <dbReference type="NCBI Taxonomy" id="670580"/>
    <lineage>
        <taxon>Eukaryota</taxon>
        <taxon>Fungi</taxon>
        <taxon>Dikarya</taxon>
        <taxon>Basidiomycota</taxon>
        <taxon>Agaricomycotina</taxon>
        <taxon>Agaricomycetes</taxon>
        <taxon>Polyporales</taxon>
        <taxon>Adustoporiaceae</taxon>
        <taxon>Rhodonia</taxon>
    </lineage>
</organism>